<keyword evidence="2" id="KW-1185">Reference proteome</keyword>
<protein>
    <submittedName>
        <fullName evidence="1">Uncharacterized protein</fullName>
    </submittedName>
</protein>
<organism evidence="1 2">
    <name type="scientific">Silicimonas algicola</name>
    <dbReference type="NCBI Taxonomy" id="1826607"/>
    <lineage>
        <taxon>Bacteria</taxon>
        <taxon>Pseudomonadati</taxon>
        <taxon>Pseudomonadota</taxon>
        <taxon>Alphaproteobacteria</taxon>
        <taxon>Rhodobacterales</taxon>
        <taxon>Paracoccaceae</taxon>
    </lineage>
</organism>
<comment type="caution">
    <text evidence="1">The sequence shown here is derived from an EMBL/GenBank/DDBJ whole genome shotgun (WGS) entry which is preliminary data.</text>
</comment>
<dbReference type="EMBL" id="QGGV01000005">
    <property type="protein sequence ID" value="PWK56161.1"/>
    <property type="molecule type" value="Genomic_DNA"/>
</dbReference>
<accession>A0A316G5D4</accession>
<dbReference type="AlphaFoldDB" id="A0A316G5D4"/>
<name>A0A316G5D4_9RHOB</name>
<sequence>MNVRNRAMFASYAACQAPFTEKSIVTRIALFSVILAGLTACGPTLPDLEVEPIRKVLSDNSALPYECVNYDLRSDSCEGLVTRRVKGDRIFYEAFALVPGPSDPINMRLKVDFQIEDTRYCGDMRNADLVFDGTLTPGQRSLLQELLLAQLISYGDVCGAYFREGEGYISVTTDRNGRVMPQGVETSHFFARPKPLRL</sequence>
<reference evidence="1 2" key="1">
    <citation type="submission" date="2018-05" db="EMBL/GenBank/DDBJ databases">
        <title>Genomic Encyclopedia of Type Strains, Phase IV (KMG-IV): sequencing the most valuable type-strain genomes for metagenomic binning, comparative biology and taxonomic classification.</title>
        <authorList>
            <person name="Goeker M."/>
        </authorList>
    </citation>
    <scope>NUCLEOTIDE SEQUENCE [LARGE SCALE GENOMIC DNA]</scope>
    <source>
        <strain evidence="1 2">DSM 103371</strain>
    </source>
</reference>
<proteinExistence type="predicted"/>
<evidence type="ECO:0000313" key="1">
    <source>
        <dbReference type="EMBL" id="PWK56161.1"/>
    </source>
</evidence>
<evidence type="ECO:0000313" key="2">
    <source>
        <dbReference type="Proteomes" id="UP000245390"/>
    </source>
</evidence>
<dbReference type="Proteomes" id="UP000245390">
    <property type="component" value="Unassembled WGS sequence"/>
</dbReference>
<gene>
    <name evidence="1" type="ORF">C8D95_105228</name>
</gene>